<evidence type="ECO:0000313" key="13">
    <source>
        <dbReference type="Proteomes" id="UP000000719"/>
    </source>
</evidence>
<evidence type="ECO:0000256" key="5">
    <source>
        <dbReference type="ARBA" id="ARBA00022723"/>
    </source>
</evidence>
<keyword evidence="7 10" id="KW-0460">Magnesium</keyword>
<dbReference type="HOGENOM" id="CLU_044403_1_0_9"/>
<evidence type="ECO:0000256" key="4">
    <source>
        <dbReference type="ARBA" id="ARBA00022679"/>
    </source>
</evidence>
<protein>
    <recommendedName>
        <fullName evidence="2 10">FAD:protein FMN transferase</fullName>
        <ecNumber evidence="1 10">2.7.1.180</ecNumber>
    </recommendedName>
    <alternativeName>
        <fullName evidence="8 10">Flavin transferase</fullName>
    </alternativeName>
</protein>
<evidence type="ECO:0000256" key="9">
    <source>
        <dbReference type="ARBA" id="ARBA00048540"/>
    </source>
</evidence>
<proteinExistence type="inferred from homology"/>
<comment type="similarity">
    <text evidence="10">Belongs to the ApbE family.</text>
</comment>
<evidence type="ECO:0000256" key="3">
    <source>
        <dbReference type="ARBA" id="ARBA00022630"/>
    </source>
</evidence>
<keyword evidence="13" id="KW-1185">Reference proteome</keyword>
<dbReference type="InterPro" id="IPR003374">
    <property type="entry name" value="ApbE-like_sf"/>
</dbReference>
<dbReference type="GO" id="GO:0016740">
    <property type="term" value="F:transferase activity"/>
    <property type="evidence" value="ECO:0007669"/>
    <property type="project" value="UniProtKB-UniRule"/>
</dbReference>
<evidence type="ECO:0000313" key="12">
    <source>
        <dbReference type="EMBL" id="ACL70233.1"/>
    </source>
</evidence>
<dbReference type="KEGG" id="hor:Hore_14840"/>
<keyword evidence="6 10" id="KW-0274">FAD</keyword>
<evidence type="ECO:0000256" key="7">
    <source>
        <dbReference type="ARBA" id="ARBA00022842"/>
    </source>
</evidence>
<organism evidence="12 13">
    <name type="scientific">Halothermothrix orenii (strain H 168 / OCM 544 / DSM 9562)</name>
    <dbReference type="NCBI Taxonomy" id="373903"/>
    <lineage>
        <taxon>Bacteria</taxon>
        <taxon>Bacillati</taxon>
        <taxon>Bacillota</taxon>
        <taxon>Clostridia</taxon>
        <taxon>Halanaerobiales</taxon>
        <taxon>Halothermotrichaceae</taxon>
        <taxon>Halothermothrix</taxon>
    </lineage>
</organism>
<dbReference type="PIRSF" id="PIRSF006268">
    <property type="entry name" value="ApbE"/>
    <property type="match status" value="1"/>
</dbReference>
<keyword evidence="5 10" id="KW-0479">Metal-binding</keyword>
<feature type="binding site" evidence="11">
    <location>
        <position position="183"/>
    </location>
    <ligand>
        <name>Mg(2+)</name>
        <dbReference type="ChEBI" id="CHEBI:18420"/>
    </ligand>
</feature>
<sequence>MKLYMQKRCCGIIAVICLVLIVVFVLNGCQGQKEKNDLPAASKSSFLMDTIVSMKVYGEKPDKVIEEAFQRMREIENEMSVTLKSSYIYKINSNPGEPVKVDSDTFRVIRKAITYAEITDGNFDPSIRPLVSLWGIGTENARVPARSEIEEAKRLVNYKLIKLDEEEKTVVLQKPGMGIDLGAIAKGYAADEVRRIFKKHRVEHAFVNLGGNVLVVGGKPDGSPWVVGIQDPRRERGSVMASFKVKDKAIVTSGNYERYFEKDGVVYHHIIDPKTGSPARTNLLSATIICDDSFDADALSTSVFVMGVDRGLELVESLNGVEVMFINKDLEIILSEGLKNKIKVLNQDFKLVGNDNDEQI</sequence>
<gene>
    <name evidence="12" type="ordered locus">Hore_14840</name>
</gene>
<feature type="binding site" evidence="11">
    <location>
        <position position="301"/>
    </location>
    <ligand>
        <name>Mg(2+)</name>
        <dbReference type="ChEBI" id="CHEBI:18420"/>
    </ligand>
</feature>
<dbReference type="EMBL" id="CP001098">
    <property type="protein sequence ID" value="ACL70233.1"/>
    <property type="molecule type" value="Genomic_DNA"/>
</dbReference>
<dbReference type="GO" id="GO:0046872">
    <property type="term" value="F:metal ion binding"/>
    <property type="evidence" value="ECO:0007669"/>
    <property type="project" value="UniProtKB-UniRule"/>
</dbReference>
<dbReference type="AlphaFoldDB" id="B8CY64"/>
<evidence type="ECO:0000256" key="11">
    <source>
        <dbReference type="PIRSR" id="PIRSR006268-2"/>
    </source>
</evidence>
<dbReference type="EC" id="2.7.1.180" evidence="1 10"/>
<accession>B8CY64</accession>
<dbReference type="OrthoDB" id="9778595at2"/>
<name>B8CY64_HALOH</name>
<evidence type="ECO:0000256" key="2">
    <source>
        <dbReference type="ARBA" id="ARBA00016337"/>
    </source>
</evidence>
<dbReference type="STRING" id="373903.Hore_14840"/>
<keyword evidence="3 10" id="KW-0285">Flavoprotein</keyword>
<dbReference type="Proteomes" id="UP000000719">
    <property type="component" value="Chromosome"/>
</dbReference>
<feature type="binding site" evidence="11">
    <location>
        <position position="297"/>
    </location>
    <ligand>
        <name>Mg(2+)</name>
        <dbReference type="ChEBI" id="CHEBI:18420"/>
    </ligand>
</feature>
<comment type="catalytic activity">
    <reaction evidence="9 10">
        <text>L-threonyl-[protein] + FAD = FMN-L-threonyl-[protein] + AMP + H(+)</text>
        <dbReference type="Rhea" id="RHEA:36847"/>
        <dbReference type="Rhea" id="RHEA-COMP:11060"/>
        <dbReference type="Rhea" id="RHEA-COMP:11061"/>
        <dbReference type="ChEBI" id="CHEBI:15378"/>
        <dbReference type="ChEBI" id="CHEBI:30013"/>
        <dbReference type="ChEBI" id="CHEBI:57692"/>
        <dbReference type="ChEBI" id="CHEBI:74257"/>
        <dbReference type="ChEBI" id="CHEBI:456215"/>
        <dbReference type="EC" id="2.7.1.180"/>
    </reaction>
</comment>
<reference evidence="12 13" key="1">
    <citation type="journal article" date="2009" name="PLoS ONE">
        <title>Genome analysis of the anaerobic thermohalophilic bacterium Halothermothrix orenii.</title>
        <authorList>
            <person name="Mavromatis K."/>
            <person name="Ivanova N."/>
            <person name="Anderson I."/>
            <person name="Lykidis A."/>
            <person name="Hooper S.D."/>
            <person name="Sun H."/>
            <person name="Kunin V."/>
            <person name="Lapidus A."/>
            <person name="Hugenholtz P."/>
            <person name="Patel B."/>
            <person name="Kyrpides N.C."/>
        </authorList>
    </citation>
    <scope>NUCLEOTIDE SEQUENCE [LARGE SCALE GENOMIC DNA]</scope>
    <source>
        <strain evidence="13">H 168 / OCM 544 / DSM 9562</strain>
    </source>
</reference>
<dbReference type="PANTHER" id="PTHR30040">
    <property type="entry name" value="THIAMINE BIOSYNTHESIS LIPOPROTEIN APBE"/>
    <property type="match status" value="1"/>
</dbReference>
<keyword evidence="4 10" id="KW-0808">Transferase</keyword>
<dbReference type="Gene3D" id="3.10.520.10">
    <property type="entry name" value="ApbE-like domains"/>
    <property type="match status" value="1"/>
</dbReference>
<evidence type="ECO:0000256" key="10">
    <source>
        <dbReference type="PIRNR" id="PIRNR006268"/>
    </source>
</evidence>
<dbReference type="InterPro" id="IPR024932">
    <property type="entry name" value="ApbE"/>
</dbReference>
<dbReference type="Pfam" id="PF02424">
    <property type="entry name" value="ApbE"/>
    <property type="match status" value="1"/>
</dbReference>
<evidence type="ECO:0000256" key="6">
    <source>
        <dbReference type="ARBA" id="ARBA00022827"/>
    </source>
</evidence>
<dbReference type="SUPFAM" id="SSF143631">
    <property type="entry name" value="ApbE-like"/>
    <property type="match status" value="1"/>
</dbReference>
<keyword evidence="12" id="KW-0449">Lipoprotein</keyword>
<comment type="cofactor">
    <cofactor evidence="11">
        <name>Mg(2+)</name>
        <dbReference type="ChEBI" id="CHEBI:18420"/>
    </cofactor>
    <cofactor evidence="11">
        <name>Mn(2+)</name>
        <dbReference type="ChEBI" id="CHEBI:29035"/>
    </cofactor>
    <text evidence="11">Magnesium. Can also use manganese.</text>
</comment>
<dbReference type="PANTHER" id="PTHR30040:SF2">
    <property type="entry name" value="FAD:PROTEIN FMN TRANSFERASE"/>
    <property type="match status" value="1"/>
</dbReference>
<evidence type="ECO:0000256" key="8">
    <source>
        <dbReference type="ARBA" id="ARBA00031306"/>
    </source>
</evidence>
<dbReference type="eggNOG" id="COG1477">
    <property type="taxonomic scope" value="Bacteria"/>
</dbReference>
<evidence type="ECO:0000256" key="1">
    <source>
        <dbReference type="ARBA" id="ARBA00011955"/>
    </source>
</evidence>